<protein>
    <submittedName>
        <fullName evidence="1">Uncharacterized protein</fullName>
    </submittedName>
</protein>
<name>A0A368JKU7_9BACT</name>
<accession>A0A368JKU7</accession>
<dbReference type="Proteomes" id="UP000253383">
    <property type="component" value="Unassembled WGS sequence"/>
</dbReference>
<dbReference type="OrthoDB" id="9879063at2"/>
<dbReference type="EMBL" id="QOWE01000014">
    <property type="protein sequence ID" value="RCR68289.1"/>
    <property type="molecule type" value="Genomic_DNA"/>
</dbReference>
<evidence type="ECO:0000313" key="2">
    <source>
        <dbReference type="Proteomes" id="UP000253383"/>
    </source>
</evidence>
<sequence>MIIKATVFEIRDSSRAMKRPASLNVRASLMADVMRKIAAYILIDEKPVVASGPSGTGLEVGTAFMALHRDDYKQVLAFLLELAGGDKENATYRQIRAIMERE</sequence>
<comment type="caution">
    <text evidence="1">The sequence shown here is derived from an EMBL/GenBank/DDBJ whole genome shotgun (WGS) entry which is preliminary data.</text>
</comment>
<organism evidence="1 2">
    <name type="scientific">Larkinella punicea</name>
    <dbReference type="NCBI Taxonomy" id="2315727"/>
    <lineage>
        <taxon>Bacteria</taxon>
        <taxon>Pseudomonadati</taxon>
        <taxon>Bacteroidota</taxon>
        <taxon>Cytophagia</taxon>
        <taxon>Cytophagales</taxon>
        <taxon>Spirosomataceae</taxon>
        <taxon>Larkinella</taxon>
    </lineage>
</organism>
<keyword evidence="2" id="KW-1185">Reference proteome</keyword>
<dbReference type="RefSeq" id="WP_114407420.1">
    <property type="nucleotide sequence ID" value="NZ_QOWE01000014.1"/>
</dbReference>
<gene>
    <name evidence="1" type="ORF">DUE52_18005</name>
</gene>
<evidence type="ECO:0000313" key="1">
    <source>
        <dbReference type="EMBL" id="RCR68289.1"/>
    </source>
</evidence>
<dbReference type="AlphaFoldDB" id="A0A368JKU7"/>
<proteinExistence type="predicted"/>
<reference evidence="1 2" key="1">
    <citation type="submission" date="2018-07" db="EMBL/GenBank/DDBJ databases">
        <title>Genome analysis of Larkinella rosea.</title>
        <authorList>
            <person name="Zhou Z."/>
            <person name="Wang G."/>
        </authorList>
    </citation>
    <scope>NUCLEOTIDE SEQUENCE [LARGE SCALE GENOMIC DNA]</scope>
    <source>
        <strain evidence="2">zzj9</strain>
    </source>
</reference>